<dbReference type="Pfam" id="PF12833">
    <property type="entry name" value="HTH_18"/>
    <property type="match status" value="1"/>
</dbReference>
<dbReference type="OrthoDB" id="9816335at2"/>
<dbReference type="GO" id="GO:0043565">
    <property type="term" value="F:sequence-specific DNA binding"/>
    <property type="evidence" value="ECO:0007669"/>
    <property type="project" value="InterPro"/>
</dbReference>
<evidence type="ECO:0000256" key="3">
    <source>
        <dbReference type="ARBA" id="ARBA00023163"/>
    </source>
</evidence>
<gene>
    <name evidence="5" type="primary">chbR</name>
    <name evidence="5" type="ORF">ACWI_15020</name>
</gene>
<name>A0A1F2PJM6_9FIRM</name>
<evidence type="ECO:0000313" key="6">
    <source>
        <dbReference type="Proteomes" id="UP000176244"/>
    </source>
</evidence>
<dbReference type="InterPro" id="IPR020449">
    <property type="entry name" value="Tscrpt_reg_AraC-type_HTH"/>
</dbReference>
<sequence>MFDMTPIEEIYKYLFEQGINPDVISQEDLSVILKQFGGEAFQEDPVENISRNNTVYPEDLFIYSHSDIAVVRRPRYRPHHKMHQHDFIEVTYVYEGLCIFVGPNRDEVLLKKGDLLLLATNTDHQFHTDADDSIVFHMAIRRSTFDKSFIKLLDNEDILSQFFSRVIYGSTPTSYLLFEVGDDKKISKLFLEMILEMELSHKTSPRMLNIYFEWLCVYILRNYDCKVWIGSQQSPTMDMVKILIYMRDNIQSTSLAETAHAFNYSISYFCKLIKRYTGKTYGNLITEIRMQKACELLNNNTISIDEIAAIVGYENVSSFYRSFKRIYNMTPSQYQQQNLIAVEPNYFK</sequence>
<dbReference type="PROSITE" id="PS01124">
    <property type="entry name" value="HTH_ARAC_FAMILY_2"/>
    <property type="match status" value="1"/>
</dbReference>
<keyword evidence="2" id="KW-0238">DNA-binding</keyword>
<dbReference type="PANTHER" id="PTHR43280:SF28">
    <property type="entry name" value="HTH-TYPE TRANSCRIPTIONAL ACTIVATOR RHAS"/>
    <property type="match status" value="1"/>
</dbReference>
<dbReference type="SUPFAM" id="SSF51215">
    <property type="entry name" value="Regulatory protein AraC"/>
    <property type="match status" value="1"/>
</dbReference>
<dbReference type="EMBL" id="LKEU01000027">
    <property type="protein sequence ID" value="OFV70916.1"/>
    <property type="molecule type" value="Genomic_DNA"/>
</dbReference>
<dbReference type="AlphaFoldDB" id="A0A1F2PJM6"/>
<dbReference type="InterPro" id="IPR018060">
    <property type="entry name" value="HTH_AraC"/>
</dbReference>
<dbReference type="Gene3D" id="2.60.120.10">
    <property type="entry name" value="Jelly Rolls"/>
    <property type="match status" value="1"/>
</dbReference>
<dbReference type="Pfam" id="PF02311">
    <property type="entry name" value="AraC_binding"/>
    <property type="match status" value="1"/>
</dbReference>
<evidence type="ECO:0000256" key="2">
    <source>
        <dbReference type="ARBA" id="ARBA00023125"/>
    </source>
</evidence>
<dbReference type="InterPro" id="IPR003313">
    <property type="entry name" value="AraC-bd"/>
</dbReference>
<dbReference type="SMART" id="SM00342">
    <property type="entry name" value="HTH_ARAC"/>
    <property type="match status" value="1"/>
</dbReference>
<dbReference type="GO" id="GO:0003700">
    <property type="term" value="F:DNA-binding transcription factor activity"/>
    <property type="evidence" value="ECO:0007669"/>
    <property type="project" value="InterPro"/>
</dbReference>
<dbReference type="Proteomes" id="UP000176244">
    <property type="component" value="Unassembled WGS sequence"/>
</dbReference>
<dbReference type="PANTHER" id="PTHR43280">
    <property type="entry name" value="ARAC-FAMILY TRANSCRIPTIONAL REGULATOR"/>
    <property type="match status" value="1"/>
</dbReference>
<dbReference type="InterPro" id="IPR037923">
    <property type="entry name" value="HTH-like"/>
</dbReference>
<evidence type="ECO:0000313" key="5">
    <source>
        <dbReference type="EMBL" id="OFV70916.1"/>
    </source>
</evidence>
<proteinExistence type="predicted"/>
<protein>
    <submittedName>
        <fullName evidence="5">HTH-type transcriptional regulator ChbR</fullName>
    </submittedName>
</protein>
<dbReference type="InterPro" id="IPR014710">
    <property type="entry name" value="RmlC-like_jellyroll"/>
</dbReference>
<organism evidence="5 6">
    <name type="scientific">Acetobacterium wieringae</name>
    <dbReference type="NCBI Taxonomy" id="52694"/>
    <lineage>
        <taxon>Bacteria</taxon>
        <taxon>Bacillati</taxon>
        <taxon>Bacillota</taxon>
        <taxon>Clostridia</taxon>
        <taxon>Eubacteriales</taxon>
        <taxon>Eubacteriaceae</taxon>
        <taxon>Acetobacterium</taxon>
    </lineage>
</organism>
<dbReference type="RefSeq" id="WP_070370822.1">
    <property type="nucleotide sequence ID" value="NZ_LKEU01000027.1"/>
</dbReference>
<comment type="caution">
    <text evidence="5">The sequence shown here is derived from an EMBL/GenBank/DDBJ whole genome shotgun (WGS) entry which is preliminary data.</text>
</comment>
<evidence type="ECO:0000259" key="4">
    <source>
        <dbReference type="PROSITE" id="PS01124"/>
    </source>
</evidence>
<dbReference type="SUPFAM" id="SSF46689">
    <property type="entry name" value="Homeodomain-like"/>
    <property type="match status" value="1"/>
</dbReference>
<reference evidence="5 6" key="1">
    <citation type="submission" date="2015-09" db="EMBL/GenBank/DDBJ databases">
        <title>Genome sequence of Acetobacterium wieringae DSM 1911.</title>
        <authorList>
            <person name="Poehlein A."/>
            <person name="Bengelsdorf F.R."/>
            <person name="Schiel-Bengelsdorf B."/>
            <person name="Duerre P."/>
            <person name="Daniel R."/>
        </authorList>
    </citation>
    <scope>NUCLEOTIDE SEQUENCE [LARGE SCALE GENOMIC DNA]</scope>
    <source>
        <strain evidence="5 6">DSM 1911</strain>
    </source>
</reference>
<accession>A0A1F2PJM6</accession>
<dbReference type="STRING" id="52694.ACWI_15020"/>
<dbReference type="PROSITE" id="PS00041">
    <property type="entry name" value="HTH_ARAC_FAMILY_1"/>
    <property type="match status" value="1"/>
</dbReference>
<dbReference type="PRINTS" id="PR00032">
    <property type="entry name" value="HTHARAC"/>
</dbReference>
<feature type="domain" description="HTH araC/xylS-type" evidence="4">
    <location>
        <begin position="240"/>
        <end position="337"/>
    </location>
</feature>
<dbReference type="InterPro" id="IPR009057">
    <property type="entry name" value="Homeodomain-like_sf"/>
</dbReference>
<keyword evidence="1" id="KW-0805">Transcription regulation</keyword>
<dbReference type="Gene3D" id="1.10.10.60">
    <property type="entry name" value="Homeodomain-like"/>
    <property type="match status" value="2"/>
</dbReference>
<evidence type="ECO:0000256" key="1">
    <source>
        <dbReference type="ARBA" id="ARBA00023015"/>
    </source>
</evidence>
<dbReference type="InterPro" id="IPR018062">
    <property type="entry name" value="HTH_AraC-typ_CS"/>
</dbReference>
<keyword evidence="3" id="KW-0804">Transcription</keyword>